<dbReference type="Gene3D" id="3.40.50.300">
    <property type="entry name" value="P-loop containing nucleotide triphosphate hydrolases"/>
    <property type="match status" value="1"/>
</dbReference>
<dbReference type="GO" id="GO:0005525">
    <property type="term" value="F:GTP binding"/>
    <property type="evidence" value="ECO:0007669"/>
    <property type="project" value="InterPro"/>
</dbReference>
<comment type="caution">
    <text evidence="1">The sequence shown here is derived from an EMBL/GenBank/DDBJ whole genome shotgun (WGS) entry which is preliminary data.</text>
</comment>
<sequence length="118" mass="13122">MLVCDMTKRQSFDHGARWVEELRAHADNSIVIMLVGNKAVLVDLRTVTTVDAVDFAESQGLYFFKTSALSGKNMEPAFFKMLEEIYGVVSKKALDSNNVVKLNGGCLMASKFMLLILK</sequence>
<dbReference type="EMBL" id="BMAC01000054">
    <property type="protein sequence ID" value="GFP82879.1"/>
    <property type="molecule type" value="Genomic_DNA"/>
</dbReference>
<dbReference type="PANTHER" id="PTHR47979">
    <property type="entry name" value="DRAB11-RELATED"/>
    <property type="match status" value="1"/>
</dbReference>
<reference evidence="1" key="1">
    <citation type="submission" date="2020-07" db="EMBL/GenBank/DDBJ databases">
        <title>Ethylene signaling mediates host invasion by parasitic plants.</title>
        <authorList>
            <person name="Yoshida S."/>
        </authorList>
    </citation>
    <scope>NUCLEOTIDE SEQUENCE</scope>
    <source>
        <strain evidence="1">Okayama</strain>
    </source>
</reference>
<protein>
    <submittedName>
        <fullName evidence="1">RAS-related protein raba4c</fullName>
    </submittedName>
</protein>
<dbReference type="PRINTS" id="PR00449">
    <property type="entry name" value="RASTRNSFRMNG"/>
</dbReference>
<proteinExistence type="predicted"/>
<dbReference type="PROSITE" id="PS51419">
    <property type="entry name" value="RAB"/>
    <property type="match status" value="1"/>
</dbReference>
<evidence type="ECO:0000313" key="2">
    <source>
        <dbReference type="Proteomes" id="UP000653305"/>
    </source>
</evidence>
<dbReference type="Proteomes" id="UP000653305">
    <property type="component" value="Unassembled WGS sequence"/>
</dbReference>
<dbReference type="InterPro" id="IPR001806">
    <property type="entry name" value="Small_GTPase"/>
</dbReference>
<dbReference type="AlphaFoldDB" id="A0A830BCC4"/>
<dbReference type="SMART" id="SM00175">
    <property type="entry name" value="RAB"/>
    <property type="match status" value="1"/>
</dbReference>
<dbReference type="PROSITE" id="PS51421">
    <property type="entry name" value="RAS"/>
    <property type="match status" value="1"/>
</dbReference>
<dbReference type="Pfam" id="PF00071">
    <property type="entry name" value="Ras"/>
    <property type="match status" value="1"/>
</dbReference>
<name>A0A830BCC4_9LAMI</name>
<accession>A0A830BCC4</accession>
<dbReference type="GO" id="GO:0003924">
    <property type="term" value="F:GTPase activity"/>
    <property type="evidence" value="ECO:0007669"/>
    <property type="project" value="InterPro"/>
</dbReference>
<keyword evidence="2" id="KW-1185">Reference proteome</keyword>
<dbReference type="OrthoDB" id="1864332at2759"/>
<organism evidence="1 2">
    <name type="scientific">Phtheirospermum japonicum</name>
    <dbReference type="NCBI Taxonomy" id="374723"/>
    <lineage>
        <taxon>Eukaryota</taxon>
        <taxon>Viridiplantae</taxon>
        <taxon>Streptophyta</taxon>
        <taxon>Embryophyta</taxon>
        <taxon>Tracheophyta</taxon>
        <taxon>Spermatophyta</taxon>
        <taxon>Magnoliopsida</taxon>
        <taxon>eudicotyledons</taxon>
        <taxon>Gunneridae</taxon>
        <taxon>Pentapetalae</taxon>
        <taxon>asterids</taxon>
        <taxon>lamiids</taxon>
        <taxon>Lamiales</taxon>
        <taxon>Orobanchaceae</taxon>
        <taxon>Orobanchaceae incertae sedis</taxon>
        <taxon>Phtheirospermum</taxon>
    </lineage>
</organism>
<dbReference type="SUPFAM" id="SSF52540">
    <property type="entry name" value="P-loop containing nucleoside triphosphate hydrolases"/>
    <property type="match status" value="1"/>
</dbReference>
<evidence type="ECO:0000313" key="1">
    <source>
        <dbReference type="EMBL" id="GFP82879.1"/>
    </source>
</evidence>
<dbReference type="InterPro" id="IPR050209">
    <property type="entry name" value="Rab_GTPases_membrane_traffic"/>
</dbReference>
<gene>
    <name evidence="1" type="ORF">PHJA_000431000</name>
</gene>
<dbReference type="InterPro" id="IPR027417">
    <property type="entry name" value="P-loop_NTPase"/>
</dbReference>